<proteinExistence type="predicted"/>
<evidence type="ECO:0000256" key="1">
    <source>
        <dbReference type="SAM" id="MobiDB-lite"/>
    </source>
</evidence>
<evidence type="ECO:0000313" key="3">
    <source>
        <dbReference type="EMBL" id="MCQ4081930.1"/>
    </source>
</evidence>
<feature type="region of interest" description="Disordered" evidence="1">
    <location>
        <begin position="147"/>
        <end position="184"/>
    </location>
</feature>
<sequence length="184" mass="19608">MSEEVGGTPFPDGEDHGGADDEFASVVFDEAFIRAAVIHEPTAHERMLAAAQARAEADAARTRVGAVDDEGVDDDGGPYDGYRAGRHHYQDDEDEDDEGRLWQRGPHRHRRPYGGHSRWHRTVAWLLALVMGIGVVALTFAAVYRGAAGGSRQPSPPPASGRVDTPATPTAHPSVRAASPAAAP</sequence>
<feature type="region of interest" description="Disordered" evidence="1">
    <location>
        <begin position="1"/>
        <end position="22"/>
    </location>
</feature>
<feature type="region of interest" description="Disordered" evidence="1">
    <location>
        <begin position="62"/>
        <end position="115"/>
    </location>
</feature>
<evidence type="ECO:0000256" key="2">
    <source>
        <dbReference type="SAM" id="Phobius"/>
    </source>
</evidence>
<organism evidence="3 4">
    <name type="scientific">Streptomyces humicola</name>
    <dbReference type="NCBI Taxonomy" id="2953240"/>
    <lineage>
        <taxon>Bacteria</taxon>
        <taxon>Bacillati</taxon>
        <taxon>Actinomycetota</taxon>
        <taxon>Actinomycetes</taxon>
        <taxon>Kitasatosporales</taxon>
        <taxon>Streptomycetaceae</taxon>
        <taxon>Streptomyces</taxon>
    </lineage>
</organism>
<keyword evidence="2" id="KW-0812">Transmembrane</keyword>
<feature type="compositionally biased region" description="Basic residues" evidence="1">
    <location>
        <begin position="105"/>
        <end position="115"/>
    </location>
</feature>
<keyword evidence="2" id="KW-1133">Transmembrane helix</keyword>
<gene>
    <name evidence="3" type="ORF">NGB36_15255</name>
</gene>
<feature type="compositionally biased region" description="Acidic residues" evidence="1">
    <location>
        <begin position="67"/>
        <end position="77"/>
    </location>
</feature>
<accession>A0ABT1PW91</accession>
<feature type="transmembrane region" description="Helical" evidence="2">
    <location>
        <begin position="123"/>
        <end position="144"/>
    </location>
</feature>
<dbReference type="RefSeq" id="WP_255920828.1">
    <property type="nucleotide sequence ID" value="NZ_JANFNG010000010.1"/>
</dbReference>
<dbReference type="Proteomes" id="UP001057702">
    <property type="component" value="Unassembled WGS sequence"/>
</dbReference>
<reference evidence="3" key="1">
    <citation type="submission" date="2022-06" db="EMBL/GenBank/DDBJ databases">
        <title>Draft genome sequence of Streptomyces sp. RB6PN25 isolated from peat swamp forest in Thailand.</title>
        <authorList>
            <person name="Duangmal K."/>
            <person name="Klaysubun C."/>
        </authorList>
    </citation>
    <scope>NUCLEOTIDE SEQUENCE</scope>
    <source>
        <strain evidence="3">RB6PN25</strain>
    </source>
</reference>
<evidence type="ECO:0000313" key="4">
    <source>
        <dbReference type="Proteomes" id="UP001057702"/>
    </source>
</evidence>
<keyword evidence="2" id="KW-0472">Membrane</keyword>
<protein>
    <submittedName>
        <fullName evidence="3">Uncharacterized protein</fullName>
    </submittedName>
</protein>
<keyword evidence="4" id="KW-1185">Reference proteome</keyword>
<name>A0ABT1PW91_9ACTN</name>
<comment type="caution">
    <text evidence="3">The sequence shown here is derived from an EMBL/GenBank/DDBJ whole genome shotgun (WGS) entry which is preliminary data.</text>
</comment>
<feature type="compositionally biased region" description="Low complexity" evidence="1">
    <location>
        <begin position="171"/>
        <end position="184"/>
    </location>
</feature>
<dbReference type="EMBL" id="JANFNG010000010">
    <property type="protein sequence ID" value="MCQ4081930.1"/>
    <property type="molecule type" value="Genomic_DNA"/>
</dbReference>